<feature type="transmembrane region" description="Helical" evidence="7">
    <location>
        <begin position="204"/>
        <end position="226"/>
    </location>
</feature>
<dbReference type="EMBL" id="JAQQWI010000007">
    <property type="protein sequence ID" value="KAK8026332.1"/>
    <property type="molecule type" value="Genomic_DNA"/>
</dbReference>
<dbReference type="InterPro" id="IPR052337">
    <property type="entry name" value="SAT4-like"/>
</dbReference>
<accession>A0ABR1S3C0</accession>
<evidence type="ECO:0000256" key="6">
    <source>
        <dbReference type="SAM" id="MobiDB-lite"/>
    </source>
</evidence>
<proteinExistence type="inferred from homology"/>
<dbReference type="PANTHER" id="PTHR33048:SF160">
    <property type="entry name" value="SAT4 FAMILY MEMBRANE PROTEIN"/>
    <property type="match status" value="1"/>
</dbReference>
<evidence type="ECO:0000256" key="2">
    <source>
        <dbReference type="ARBA" id="ARBA00022692"/>
    </source>
</evidence>
<gene>
    <name evidence="9" type="ORF">PG991_003388</name>
</gene>
<evidence type="ECO:0000313" key="10">
    <source>
        <dbReference type="Proteomes" id="UP001396898"/>
    </source>
</evidence>
<dbReference type="Proteomes" id="UP001396898">
    <property type="component" value="Unassembled WGS sequence"/>
</dbReference>
<dbReference type="InterPro" id="IPR049326">
    <property type="entry name" value="Rhodopsin_dom_fungi"/>
</dbReference>
<keyword evidence="4 7" id="KW-0472">Membrane</keyword>
<feature type="transmembrane region" description="Helical" evidence="7">
    <location>
        <begin position="78"/>
        <end position="98"/>
    </location>
</feature>
<feature type="transmembrane region" description="Helical" evidence="7">
    <location>
        <begin position="247"/>
        <end position="273"/>
    </location>
</feature>
<dbReference type="Pfam" id="PF20684">
    <property type="entry name" value="Fung_rhodopsin"/>
    <property type="match status" value="1"/>
</dbReference>
<reference evidence="9 10" key="1">
    <citation type="submission" date="2023-01" db="EMBL/GenBank/DDBJ databases">
        <title>Analysis of 21 Apiospora genomes using comparative genomics revels a genus with tremendous synthesis potential of carbohydrate active enzymes and secondary metabolites.</title>
        <authorList>
            <person name="Sorensen T."/>
        </authorList>
    </citation>
    <scope>NUCLEOTIDE SEQUENCE [LARGE SCALE GENOMIC DNA]</scope>
    <source>
        <strain evidence="9 10">CBS 20057</strain>
    </source>
</reference>
<evidence type="ECO:0000259" key="8">
    <source>
        <dbReference type="Pfam" id="PF20684"/>
    </source>
</evidence>
<feature type="transmembrane region" description="Helical" evidence="7">
    <location>
        <begin position="118"/>
        <end position="144"/>
    </location>
</feature>
<comment type="caution">
    <text evidence="9">The sequence shown here is derived from an EMBL/GenBank/DDBJ whole genome shotgun (WGS) entry which is preliminary data.</text>
</comment>
<keyword evidence="3 7" id="KW-1133">Transmembrane helix</keyword>
<comment type="subcellular location">
    <subcellularLocation>
        <location evidence="1">Membrane</location>
        <topology evidence="1">Multi-pass membrane protein</topology>
    </subcellularLocation>
</comment>
<name>A0ABR1S3C0_9PEZI</name>
<evidence type="ECO:0000256" key="3">
    <source>
        <dbReference type="ARBA" id="ARBA00022989"/>
    </source>
</evidence>
<dbReference type="PANTHER" id="PTHR33048">
    <property type="entry name" value="PTH11-LIKE INTEGRAL MEMBRANE PROTEIN (AFU_ORTHOLOGUE AFUA_5G11245)"/>
    <property type="match status" value="1"/>
</dbReference>
<evidence type="ECO:0000256" key="5">
    <source>
        <dbReference type="ARBA" id="ARBA00038359"/>
    </source>
</evidence>
<feature type="transmembrane region" description="Helical" evidence="7">
    <location>
        <begin position="44"/>
        <end position="66"/>
    </location>
</feature>
<evidence type="ECO:0000256" key="1">
    <source>
        <dbReference type="ARBA" id="ARBA00004141"/>
    </source>
</evidence>
<keyword evidence="2 7" id="KW-0812">Transmembrane</keyword>
<evidence type="ECO:0000313" key="9">
    <source>
        <dbReference type="EMBL" id="KAK8026332.1"/>
    </source>
</evidence>
<keyword evidence="10" id="KW-1185">Reference proteome</keyword>
<evidence type="ECO:0000256" key="4">
    <source>
        <dbReference type="ARBA" id="ARBA00023136"/>
    </source>
</evidence>
<organism evidence="9 10">
    <name type="scientific">Apiospora marii</name>
    <dbReference type="NCBI Taxonomy" id="335849"/>
    <lineage>
        <taxon>Eukaryota</taxon>
        <taxon>Fungi</taxon>
        <taxon>Dikarya</taxon>
        <taxon>Ascomycota</taxon>
        <taxon>Pezizomycotina</taxon>
        <taxon>Sordariomycetes</taxon>
        <taxon>Xylariomycetidae</taxon>
        <taxon>Amphisphaeriales</taxon>
        <taxon>Apiosporaceae</taxon>
        <taxon>Apiospora</taxon>
    </lineage>
</organism>
<comment type="similarity">
    <text evidence="5">Belongs to the SAT4 family.</text>
</comment>
<protein>
    <recommendedName>
        <fullName evidence="8">Rhodopsin domain-containing protein</fullName>
    </recommendedName>
</protein>
<feature type="domain" description="Rhodopsin" evidence="8">
    <location>
        <begin position="63"/>
        <end position="308"/>
    </location>
</feature>
<sequence>MSTAKFDFYTLDPATQAFILQNKPALDPPAGQQPNFDNPPNGSAGVAVLFAICLTLVTVGLAARVYTRFFCTKQKAIVDYLLILAYAIILTSLCFMVRDINNPGLFIHQYDVRLGDFIAFLKDIFIVEQLNTVTLCLIKVAILLDWIRIFAPTRTGFVYWASHVTIWASIGFYAARLVTFNVACVPYALVWDKMLQGNCDRVNVYYMSIATCIFHIVSDMQVLPPFPFYYTRAIWSLHMTTQKKTSVSVVFAIGLLACISTVIRSVELVTIFFSTDVMHGYSVGICLGASELTCGFLTITVPSIPQALSSIRSSKLASGLSIRFSRIRQAWSHAENNTKSSNDGSLSELSSPHAGSYYEMRNMENGTASTDVLKRQSDPYERALSETSLGGSFDVERGRA</sequence>
<feature type="region of interest" description="Disordered" evidence="6">
    <location>
        <begin position="368"/>
        <end position="400"/>
    </location>
</feature>
<feature type="compositionally biased region" description="Basic and acidic residues" evidence="6">
    <location>
        <begin position="372"/>
        <end position="384"/>
    </location>
</feature>
<evidence type="ECO:0000256" key="7">
    <source>
        <dbReference type="SAM" id="Phobius"/>
    </source>
</evidence>